<reference evidence="2 3" key="1">
    <citation type="submission" date="2022-10" db="EMBL/GenBank/DDBJ databases">
        <title>The complete genomes of actinobacterial strains from the NBC collection.</title>
        <authorList>
            <person name="Joergensen T.S."/>
            <person name="Alvarez Arevalo M."/>
            <person name="Sterndorff E.B."/>
            <person name="Faurdal D."/>
            <person name="Vuksanovic O."/>
            <person name="Mourched A.-S."/>
            <person name="Charusanti P."/>
            <person name="Shaw S."/>
            <person name="Blin K."/>
            <person name="Weber T."/>
        </authorList>
    </citation>
    <scope>NUCLEOTIDE SEQUENCE [LARGE SCALE GENOMIC DNA]</scope>
    <source>
        <strain evidence="2 3">NBC_00123</strain>
    </source>
</reference>
<feature type="transmembrane region" description="Helical" evidence="1">
    <location>
        <begin position="178"/>
        <end position="196"/>
    </location>
</feature>
<proteinExistence type="predicted"/>
<accession>A0ABZ1LMR5</accession>
<feature type="transmembrane region" description="Helical" evidence="1">
    <location>
        <begin position="67"/>
        <end position="85"/>
    </location>
</feature>
<keyword evidence="3" id="KW-1185">Reference proteome</keyword>
<keyword evidence="1" id="KW-0472">Membrane</keyword>
<keyword evidence="1" id="KW-1133">Transmembrane helix</keyword>
<feature type="transmembrane region" description="Helical" evidence="1">
    <location>
        <begin position="106"/>
        <end position="130"/>
    </location>
</feature>
<gene>
    <name evidence="2" type="ORF">OG814_39165</name>
</gene>
<dbReference type="PANTHER" id="PTHR37305:SF1">
    <property type="entry name" value="MEMBRANE PROTEIN"/>
    <property type="match status" value="1"/>
</dbReference>
<feature type="transmembrane region" description="Helical" evidence="1">
    <location>
        <begin position="16"/>
        <end position="35"/>
    </location>
</feature>
<evidence type="ECO:0000313" key="3">
    <source>
        <dbReference type="Proteomes" id="UP001622594"/>
    </source>
</evidence>
<feature type="transmembrane region" description="Helical" evidence="1">
    <location>
        <begin position="237"/>
        <end position="255"/>
    </location>
</feature>
<name>A0ABZ1LMR5_9ACTN</name>
<evidence type="ECO:0000256" key="1">
    <source>
        <dbReference type="SAM" id="Phobius"/>
    </source>
</evidence>
<keyword evidence="1" id="KW-0812">Transmembrane</keyword>
<dbReference type="EMBL" id="CP108188">
    <property type="protein sequence ID" value="WTR75692.1"/>
    <property type="molecule type" value="Genomic_DNA"/>
</dbReference>
<sequence>MVASEWVKLRSLRSTWIAYAVTALAVIAFNAGTAYDMYKYWTAENATDRADFIRDGMPLQVAFTGNAAMVMVLALGAIGALAMVGEYSTGTVRTTFAAVPARHAVMAAKAVVVGAVATVFGVFVAGASFVLTQAILDGRGVGVPFGEPGAHRVVVASALLAPVSALAGMALGTVVRHTAATMITTVGVVLVLPNILSDDRYWSALAGHAMPFRAWDRLVDIGSPAPSDFAWSPGGAWTVYALWVLGSAAVAITGVRRRDL</sequence>
<dbReference type="Proteomes" id="UP001622594">
    <property type="component" value="Chromosome"/>
</dbReference>
<evidence type="ECO:0000313" key="2">
    <source>
        <dbReference type="EMBL" id="WTR75692.1"/>
    </source>
</evidence>
<feature type="transmembrane region" description="Helical" evidence="1">
    <location>
        <begin position="150"/>
        <end position="171"/>
    </location>
</feature>
<dbReference type="PANTHER" id="PTHR37305">
    <property type="entry name" value="INTEGRAL MEMBRANE PROTEIN-RELATED"/>
    <property type="match status" value="1"/>
</dbReference>
<organism evidence="2 3">
    <name type="scientific">Streptomyces zaomyceticus</name>
    <dbReference type="NCBI Taxonomy" id="68286"/>
    <lineage>
        <taxon>Bacteria</taxon>
        <taxon>Bacillati</taxon>
        <taxon>Actinomycetota</taxon>
        <taxon>Actinomycetes</taxon>
        <taxon>Kitasatosporales</taxon>
        <taxon>Streptomycetaceae</taxon>
        <taxon>Streptomyces</taxon>
    </lineage>
</organism>
<protein>
    <submittedName>
        <fullName evidence="2">ABC transporter permease subunit</fullName>
    </submittedName>
</protein>